<dbReference type="PANTHER" id="PTHR12136:SF107">
    <property type="entry name" value="PLECKSTRIN DOMAIN, START DOMAIN, PROTEIN ENHANCED DISEASE RESISTANCE 2"/>
    <property type="match status" value="1"/>
</dbReference>
<protein>
    <recommendedName>
        <fullName evidence="1">START domain-containing protein</fullName>
    </recommendedName>
</protein>
<dbReference type="Proteomes" id="UP000245207">
    <property type="component" value="Unassembled WGS sequence"/>
</dbReference>
<dbReference type="Gene3D" id="3.30.530.20">
    <property type="match status" value="1"/>
</dbReference>
<dbReference type="Pfam" id="PF01852">
    <property type="entry name" value="START"/>
    <property type="match status" value="1"/>
</dbReference>
<dbReference type="EMBL" id="PKPP01007952">
    <property type="protein sequence ID" value="PWA52006.1"/>
    <property type="molecule type" value="Genomic_DNA"/>
</dbReference>
<dbReference type="CDD" id="cd00177">
    <property type="entry name" value="START"/>
    <property type="match status" value="1"/>
</dbReference>
<dbReference type="OrthoDB" id="9970435at2759"/>
<dbReference type="PANTHER" id="PTHR12136">
    <property type="entry name" value="ENHANCED DISEASE RESISTANCE-RELATED"/>
    <property type="match status" value="1"/>
</dbReference>
<dbReference type="InterPro" id="IPR009769">
    <property type="entry name" value="EDR2_C"/>
</dbReference>
<name>A0A2U1LSM3_ARTAN</name>
<dbReference type="InterPro" id="IPR001849">
    <property type="entry name" value="PH_domain"/>
</dbReference>
<dbReference type="SUPFAM" id="SSF55961">
    <property type="entry name" value="Bet v1-like"/>
    <property type="match status" value="1"/>
</dbReference>
<evidence type="ECO:0000313" key="3">
    <source>
        <dbReference type="Proteomes" id="UP000245207"/>
    </source>
</evidence>
<dbReference type="AlphaFoldDB" id="A0A2U1LSM3"/>
<comment type="caution">
    <text evidence="2">The sequence shown here is derived from an EMBL/GenBank/DDBJ whole genome shotgun (WGS) entry which is preliminary data.</text>
</comment>
<dbReference type="SUPFAM" id="SSF50729">
    <property type="entry name" value="PH domain-like"/>
    <property type="match status" value="1"/>
</dbReference>
<organism evidence="2 3">
    <name type="scientific">Artemisia annua</name>
    <name type="common">Sweet wormwood</name>
    <dbReference type="NCBI Taxonomy" id="35608"/>
    <lineage>
        <taxon>Eukaryota</taxon>
        <taxon>Viridiplantae</taxon>
        <taxon>Streptophyta</taxon>
        <taxon>Embryophyta</taxon>
        <taxon>Tracheophyta</taxon>
        <taxon>Spermatophyta</taxon>
        <taxon>Magnoliopsida</taxon>
        <taxon>eudicotyledons</taxon>
        <taxon>Gunneridae</taxon>
        <taxon>Pentapetalae</taxon>
        <taxon>asterids</taxon>
        <taxon>campanulids</taxon>
        <taxon>Asterales</taxon>
        <taxon>Asteraceae</taxon>
        <taxon>Asteroideae</taxon>
        <taxon>Anthemideae</taxon>
        <taxon>Artemisiinae</taxon>
        <taxon>Artemisia</taxon>
    </lineage>
</organism>
<evidence type="ECO:0000259" key="1">
    <source>
        <dbReference type="PROSITE" id="PS50848"/>
    </source>
</evidence>
<reference evidence="2 3" key="1">
    <citation type="journal article" date="2018" name="Mol. Plant">
        <title>The genome of Artemisia annua provides insight into the evolution of Asteraceae family and artemisinin biosynthesis.</title>
        <authorList>
            <person name="Shen Q."/>
            <person name="Zhang L."/>
            <person name="Liao Z."/>
            <person name="Wang S."/>
            <person name="Yan T."/>
            <person name="Shi P."/>
            <person name="Liu M."/>
            <person name="Fu X."/>
            <person name="Pan Q."/>
            <person name="Wang Y."/>
            <person name="Lv Z."/>
            <person name="Lu X."/>
            <person name="Zhang F."/>
            <person name="Jiang W."/>
            <person name="Ma Y."/>
            <person name="Chen M."/>
            <person name="Hao X."/>
            <person name="Li L."/>
            <person name="Tang Y."/>
            <person name="Lv G."/>
            <person name="Zhou Y."/>
            <person name="Sun X."/>
            <person name="Brodelius P.E."/>
            <person name="Rose J.K.C."/>
            <person name="Tang K."/>
        </authorList>
    </citation>
    <scope>NUCLEOTIDE SEQUENCE [LARGE SCALE GENOMIC DNA]</scope>
    <source>
        <strain evidence="3">cv. Huhao1</strain>
        <tissue evidence="2">Leaf</tissue>
    </source>
</reference>
<sequence>MMMSNGGGDSATEEKVVGRSTFEHSGWVYHQLGTSSLKREYCHRRYLHIKGKYVMMYKRNPHEHPSTFSVLNYIYLSMLNAEIKPIRRGVVGHTLVLEELGRRKVNDDDLHVLKFSNRLDEEKKGEIACATAGETRKWMEALEQAKKQAEYELSQSSNTRNKLSMETEINLGRHGRRRRVKQYARGVKRIISTKRGESLVHRSLSFGASRTSVEFCEGDTADVVEEHEWKCVRMSHGVRIFEDVSGYKGTKGVLVKAVADMEASTAFVFEEILSLHRHQKYEWDVLTSDLELVDSISRNSDVIYGSYDPRYLTRWKCKRDFLISRQWFCDQDGTYTLLQFPAVHKKRPPKSGYRRIKINPSTWEIRNLSTHAPTNTSKCLVTHMLEVQSKSWSKWKTSQSSKFEKTVAYALLSQVSDTNANGELDPLASPLTLDHSQFHGSMHEGKSETDTNCWTTPNGTGFMIRGKTYLTDNTKVPGGDPLLKLIAVDWFKGDRPVSKVALHPKSLVQSEAGKRLPFVLVMNLQVPAKPNYNLVLYFAADRPVVKDSLLGRFIDETDTFRDSRFKLIPSIVEGYWMVKRAVGTKACLLGKAVTCNYVRNDNFLEIDVDVGSSSVARSVIGIVLGYVTSIVVDLAIIIEGKEQIELPEYILGSVRLNRVRLESAVRLES</sequence>
<dbReference type="Pfam" id="PF07059">
    <property type="entry name" value="EDR2_C"/>
    <property type="match status" value="1"/>
</dbReference>
<dbReference type="PROSITE" id="PS50848">
    <property type="entry name" value="START"/>
    <property type="match status" value="1"/>
</dbReference>
<dbReference type="SMART" id="SM00233">
    <property type="entry name" value="PH"/>
    <property type="match status" value="1"/>
</dbReference>
<accession>A0A2U1LSM3</accession>
<dbReference type="InterPro" id="IPR023393">
    <property type="entry name" value="START-like_dom_sf"/>
</dbReference>
<evidence type="ECO:0000313" key="2">
    <source>
        <dbReference type="EMBL" id="PWA52006.1"/>
    </source>
</evidence>
<gene>
    <name evidence="2" type="ORF">CTI12_AA458240</name>
</gene>
<proteinExistence type="predicted"/>
<feature type="domain" description="START" evidence="1">
    <location>
        <begin position="225"/>
        <end position="388"/>
    </location>
</feature>
<dbReference type="InterPro" id="IPR045096">
    <property type="entry name" value="EDR2-like"/>
</dbReference>
<dbReference type="GO" id="GO:0008289">
    <property type="term" value="F:lipid binding"/>
    <property type="evidence" value="ECO:0007669"/>
    <property type="project" value="InterPro"/>
</dbReference>
<keyword evidence="3" id="KW-1185">Reference proteome</keyword>
<dbReference type="InterPro" id="IPR002913">
    <property type="entry name" value="START_lipid-bd_dom"/>
</dbReference>
<dbReference type="STRING" id="35608.A0A2U1LSM3"/>